<dbReference type="NCBIfam" id="TIGR01439">
    <property type="entry name" value="lp_hng_hel_AbrB"/>
    <property type="match status" value="1"/>
</dbReference>
<gene>
    <name evidence="3" type="ORF">NQZ67_16450</name>
</gene>
<evidence type="ECO:0000256" key="1">
    <source>
        <dbReference type="PROSITE-ProRule" id="PRU01076"/>
    </source>
</evidence>
<dbReference type="RefSeq" id="WP_257447934.1">
    <property type="nucleotide sequence ID" value="NZ_JANIPJ010000011.1"/>
</dbReference>
<dbReference type="Proteomes" id="UP001141950">
    <property type="component" value="Unassembled WGS sequence"/>
</dbReference>
<evidence type="ECO:0000259" key="2">
    <source>
        <dbReference type="PROSITE" id="PS51740"/>
    </source>
</evidence>
<dbReference type="SUPFAM" id="SSF89447">
    <property type="entry name" value="AbrB/MazE/MraZ-like"/>
    <property type="match status" value="1"/>
</dbReference>
<keyword evidence="4" id="KW-1185">Reference proteome</keyword>
<reference evidence="3" key="1">
    <citation type="submission" date="2022-08" db="EMBL/GenBank/DDBJ databases">
        <title>The genomic sequence of strain Paenibacillus sp. SCIV0701.</title>
        <authorList>
            <person name="Zhao H."/>
        </authorList>
    </citation>
    <scope>NUCLEOTIDE SEQUENCE</scope>
    <source>
        <strain evidence="3">SCIV0701</strain>
    </source>
</reference>
<evidence type="ECO:0000313" key="3">
    <source>
        <dbReference type="EMBL" id="MCR2805480.1"/>
    </source>
</evidence>
<name>A0A9X2MSC4_9BACL</name>
<dbReference type="Gene3D" id="2.10.260.10">
    <property type="match status" value="1"/>
</dbReference>
<dbReference type="AlphaFoldDB" id="A0A9X2MSC4"/>
<dbReference type="GO" id="GO:0003677">
    <property type="term" value="F:DNA binding"/>
    <property type="evidence" value="ECO:0007669"/>
    <property type="project" value="UniProtKB-UniRule"/>
</dbReference>
<dbReference type="InterPro" id="IPR007159">
    <property type="entry name" value="SpoVT-AbrB_dom"/>
</dbReference>
<dbReference type="Pfam" id="PF04014">
    <property type="entry name" value="MazE_antitoxin"/>
    <property type="match status" value="1"/>
</dbReference>
<dbReference type="SMART" id="SM00966">
    <property type="entry name" value="SpoVT_AbrB"/>
    <property type="match status" value="1"/>
</dbReference>
<keyword evidence="1 3" id="KW-0238">DNA-binding</keyword>
<proteinExistence type="predicted"/>
<organism evidence="3 4">
    <name type="scientific">Paenibacillus soyae</name>
    <dbReference type="NCBI Taxonomy" id="2969249"/>
    <lineage>
        <taxon>Bacteria</taxon>
        <taxon>Bacillati</taxon>
        <taxon>Bacillota</taxon>
        <taxon>Bacilli</taxon>
        <taxon>Bacillales</taxon>
        <taxon>Paenibacillaceae</taxon>
        <taxon>Paenibacillus</taxon>
    </lineage>
</organism>
<dbReference type="PROSITE" id="PS51740">
    <property type="entry name" value="SPOVT_ABRB"/>
    <property type="match status" value="1"/>
</dbReference>
<comment type="caution">
    <text evidence="3">The sequence shown here is derived from an EMBL/GenBank/DDBJ whole genome shotgun (WGS) entry which is preliminary data.</text>
</comment>
<evidence type="ECO:0000313" key="4">
    <source>
        <dbReference type="Proteomes" id="UP001141950"/>
    </source>
</evidence>
<accession>A0A9X2MSC4</accession>
<feature type="domain" description="SpoVT-AbrB" evidence="2">
    <location>
        <begin position="4"/>
        <end position="52"/>
    </location>
</feature>
<dbReference type="InterPro" id="IPR037914">
    <property type="entry name" value="SpoVT-AbrB_sf"/>
</dbReference>
<sequence>MQRHFTGKLTSKGQLTIPAELRNQWGLEEGDRLMIEIDDETGQVISMKPQKKRSIRESVGLLKTNIKYDEHAINDAIGAEVSANYLRSIER</sequence>
<dbReference type="EMBL" id="JANIPJ010000011">
    <property type="protein sequence ID" value="MCR2805480.1"/>
    <property type="molecule type" value="Genomic_DNA"/>
</dbReference>
<protein>
    <submittedName>
        <fullName evidence="3">AbrB/MazE/SpoVT family DNA-binding domain-containing protein</fullName>
    </submittedName>
</protein>